<gene>
    <name evidence="1" type="primary">FACE1</name>
    <name evidence="1" type="ORF">AXF42_Ash015764</name>
</gene>
<keyword evidence="2" id="KW-1185">Reference proteome</keyword>
<reference evidence="1 2" key="1">
    <citation type="journal article" date="2017" name="Nature">
        <title>The Apostasia genome and the evolution of orchids.</title>
        <authorList>
            <person name="Zhang G.Q."/>
            <person name="Liu K.W."/>
            <person name="Li Z."/>
            <person name="Lohaus R."/>
            <person name="Hsiao Y.Y."/>
            <person name="Niu S.C."/>
            <person name="Wang J.Y."/>
            <person name="Lin Y.C."/>
            <person name="Xu Q."/>
            <person name="Chen L.J."/>
            <person name="Yoshida K."/>
            <person name="Fujiwara S."/>
            <person name="Wang Z.W."/>
            <person name="Zhang Y.Q."/>
            <person name="Mitsuda N."/>
            <person name="Wang M."/>
            <person name="Liu G.H."/>
            <person name="Pecoraro L."/>
            <person name="Huang H.X."/>
            <person name="Xiao X.J."/>
            <person name="Lin M."/>
            <person name="Wu X.Y."/>
            <person name="Wu W.L."/>
            <person name="Chen Y.Y."/>
            <person name="Chang S.B."/>
            <person name="Sakamoto S."/>
            <person name="Ohme-Takagi M."/>
            <person name="Yagi M."/>
            <person name="Zeng S.J."/>
            <person name="Shen C.Y."/>
            <person name="Yeh C.M."/>
            <person name="Luo Y.B."/>
            <person name="Tsai W.C."/>
            <person name="Van de Peer Y."/>
            <person name="Liu Z.J."/>
        </authorList>
    </citation>
    <scope>NUCLEOTIDE SEQUENCE [LARGE SCALE GENOMIC DNA]</scope>
    <source>
        <strain evidence="2">cv. Shenzhen</strain>
        <tissue evidence="1">Stem</tissue>
    </source>
</reference>
<dbReference type="AlphaFoldDB" id="A0A2H9ZUB2"/>
<proteinExistence type="predicted"/>
<dbReference type="Proteomes" id="UP000236161">
    <property type="component" value="Unassembled WGS sequence"/>
</dbReference>
<dbReference type="GO" id="GO:0006508">
    <property type="term" value="P:proteolysis"/>
    <property type="evidence" value="ECO:0007669"/>
    <property type="project" value="UniProtKB-KW"/>
</dbReference>
<dbReference type="STRING" id="1088818.A0A2H9ZUB2"/>
<keyword evidence="1" id="KW-0378">Hydrolase</keyword>
<dbReference type="GO" id="GO:0008233">
    <property type="term" value="F:peptidase activity"/>
    <property type="evidence" value="ECO:0007669"/>
    <property type="project" value="UniProtKB-KW"/>
</dbReference>
<protein>
    <submittedName>
        <fullName evidence="1">CAAX prenyl protease 1 like</fullName>
        <ecNumber evidence="1">3.4.24.84</ecNumber>
    </submittedName>
</protein>
<dbReference type="EMBL" id="KZ453894">
    <property type="protein sequence ID" value="PKA46870.1"/>
    <property type="molecule type" value="Genomic_DNA"/>
</dbReference>
<sequence length="107" mass="11988">MCNICYLPVPVGQIQSEAQVLKKLKIIGLLLPKQLEGAVIKENFGNSKAYSHDKSHLHFVHEWAITVIDLTVLYQGAPRDRNDLLTAWRKKTLDGTVGSSRGIVYDN</sequence>
<name>A0A2H9ZUB2_9ASPA</name>
<evidence type="ECO:0000313" key="2">
    <source>
        <dbReference type="Proteomes" id="UP000236161"/>
    </source>
</evidence>
<evidence type="ECO:0000313" key="1">
    <source>
        <dbReference type="EMBL" id="PKA46870.1"/>
    </source>
</evidence>
<accession>A0A2H9ZUB2</accession>
<keyword evidence="1" id="KW-0645">Protease</keyword>
<organism evidence="1 2">
    <name type="scientific">Apostasia shenzhenica</name>
    <dbReference type="NCBI Taxonomy" id="1088818"/>
    <lineage>
        <taxon>Eukaryota</taxon>
        <taxon>Viridiplantae</taxon>
        <taxon>Streptophyta</taxon>
        <taxon>Embryophyta</taxon>
        <taxon>Tracheophyta</taxon>
        <taxon>Spermatophyta</taxon>
        <taxon>Magnoliopsida</taxon>
        <taxon>Liliopsida</taxon>
        <taxon>Asparagales</taxon>
        <taxon>Orchidaceae</taxon>
        <taxon>Apostasioideae</taxon>
        <taxon>Apostasia</taxon>
    </lineage>
</organism>
<dbReference type="EC" id="3.4.24.84" evidence="1"/>